<name>A0ABQ4EZB0_9ACTN</name>
<dbReference type="CDD" id="cd13585">
    <property type="entry name" value="PBP2_TMBP_like"/>
    <property type="match status" value="1"/>
</dbReference>
<sequence length="449" mass="47195">MLAGRSGNGVLGVDMRFRKVGATAAAVLLLLPLAACGDDGGGGDGKTLTYWASNQGPSLDEDRKILQPELDKFTQQTGIKVELEVIGWPDLLNRILAATSSGQGPDVLNIGNTWSASLQATGAFLPFESAELDPLGGPTRFLGPSFAATGAAGQPPTSVPLYGLAYGLFYHKRLFAEAGITSPPKNWTEFVAAGKKLTRGDQWGLAVEGASYTENAHHAFIFGQQHGVDLFDGAGKPQFTSQHLVLAVKQYLDFMATDKIVNPSNAEYSTPTQPIGDFAKGKAAMLLWQSNAVSVLAAAGMKPDEYGVAPIPIADPLPPGGKPVNSHVAGINVSVFKNTDNRAGALELVKFLTSSAEQQILNKAYGSLPVVKDAYSDPAFQTPQIKIFQEVLATTAAPLPQVPEESQFETTVGSAMRDLFAKVASGQPVGEPEVAAALEKAQQEMGTGG</sequence>
<evidence type="ECO:0000313" key="1">
    <source>
        <dbReference type="EMBL" id="GIG99990.1"/>
    </source>
</evidence>
<gene>
    <name evidence="1" type="ORF">Pma05_65630</name>
</gene>
<organism evidence="1 2">
    <name type="scientific">Plantactinospora mayteni</name>
    <dbReference type="NCBI Taxonomy" id="566021"/>
    <lineage>
        <taxon>Bacteria</taxon>
        <taxon>Bacillati</taxon>
        <taxon>Actinomycetota</taxon>
        <taxon>Actinomycetes</taxon>
        <taxon>Micromonosporales</taxon>
        <taxon>Micromonosporaceae</taxon>
        <taxon>Plantactinospora</taxon>
    </lineage>
</organism>
<dbReference type="InterPro" id="IPR050490">
    <property type="entry name" value="Bact_solute-bd_prot1"/>
</dbReference>
<reference evidence="1 2" key="1">
    <citation type="submission" date="2021-01" db="EMBL/GenBank/DDBJ databases">
        <title>Whole genome shotgun sequence of Plantactinospora mayteni NBRC 109088.</title>
        <authorList>
            <person name="Komaki H."/>
            <person name="Tamura T."/>
        </authorList>
    </citation>
    <scope>NUCLEOTIDE SEQUENCE [LARGE SCALE GENOMIC DNA]</scope>
    <source>
        <strain evidence="1 2">NBRC 109088</strain>
    </source>
</reference>
<dbReference type="Pfam" id="PF01547">
    <property type="entry name" value="SBP_bac_1"/>
    <property type="match status" value="1"/>
</dbReference>
<dbReference type="Proteomes" id="UP000621500">
    <property type="component" value="Unassembled WGS sequence"/>
</dbReference>
<protein>
    <submittedName>
        <fullName evidence="1">Sugar ABC transporter substrate-binding protein</fullName>
    </submittedName>
</protein>
<dbReference type="InterPro" id="IPR006059">
    <property type="entry name" value="SBP"/>
</dbReference>
<dbReference type="Gene3D" id="3.40.190.10">
    <property type="entry name" value="Periplasmic binding protein-like II"/>
    <property type="match status" value="1"/>
</dbReference>
<dbReference type="EMBL" id="BONX01000049">
    <property type="protein sequence ID" value="GIG99990.1"/>
    <property type="molecule type" value="Genomic_DNA"/>
</dbReference>
<dbReference type="PANTHER" id="PTHR43649:SF12">
    <property type="entry name" value="DIACETYLCHITOBIOSE BINDING PROTEIN DASA"/>
    <property type="match status" value="1"/>
</dbReference>
<proteinExistence type="predicted"/>
<comment type="caution">
    <text evidence="1">The sequence shown here is derived from an EMBL/GenBank/DDBJ whole genome shotgun (WGS) entry which is preliminary data.</text>
</comment>
<evidence type="ECO:0000313" key="2">
    <source>
        <dbReference type="Proteomes" id="UP000621500"/>
    </source>
</evidence>
<keyword evidence="2" id="KW-1185">Reference proteome</keyword>
<accession>A0ABQ4EZB0</accession>
<dbReference type="SUPFAM" id="SSF53850">
    <property type="entry name" value="Periplasmic binding protein-like II"/>
    <property type="match status" value="1"/>
</dbReference>
<dbReference type="PANTHER" id="PTHR43649">
    <property type="entry name" value="ARABINOSE-BINDING PROTEIN-RELATED"/>
    <property type="match status" value="1"/>
</dbReference>